<evidence type="ECO:0000313" key="2">
    <source>
        <dbReference type="EMBL" id="KAF9965029.1"/>
    </source>
</evidence>
<proteinExistence type="predicted"/>
<dbReference type="Proteomes" id="UP000738359">
    <property type="component" value="Unassembled WGS sequence"/>
</dbReference>
<feature type="compositionally biased region" description="Polar residues" evidence="1">
    <location>
        <begin position="19"/>
        <end position="28"/>
    </location>
</feature>
<organism evidence="2 3">
    <name type="scientific">Mortierella alpina</name>
    <name type="common">Oleaginous fungus</name>
    <name type="synonym">Mortierella renispora</name>
    <dbReference type="NCBI Taxonomy" id="64518"/>
    <lineage>
        <taxon>Eukaryota</taxon>
        <taxon>Fungi</taxon>
        <taxon>Fungi incertae sedis</taxon>
        <taxon>Mucoromycota</taxon>
        <taxon>Mortierellomycotina</taxon>
        <taxon>Mortierellomycetes</taxon>
        <taxon>Mortierellales</taxon>
        <taxon>Mortierellaceae</taxon>
        <taxon>Mortierella</taxon>
    </lineage>
</organism>
<dbReference type="OrthoDB" id="2432508at2759"/>
<name>A0A9P6J903_MORAP</name>
<evidence type="ECO:0000313" key="3">
    <source>
        <dbReference type="Proteomes" id="UP000738359"/>
    </source>
</evidence>
<evidence type="ECO:0000256" key="1">
    <source>
        <dbReference type="SAM" id="MobiDB-lite"/>
    </source>
</evidence>
<dbReference type="EMBL" id="JAAAHY010000295">
    <property type="protein sequence ID" value="KAF9965029.1"/>
    <property type="molecule type" value="Genomic_DNA"/>
</dbReference>
<reference evidence="2" key="1">
    <citation type="journal article" date="2020" name="Fungal Divers.">
        <title>Resolving the Mortierellaceae phylogeny through synthesis of multi-gene phylogenetics and phylogenomics.</title>
        <authorList>
            <person name="Vandepol N."/>
            <person name="Liber J."/>
            <person name="Desiro A."/>
            <person name="Na H."/>
            <person name="Kennedy M."/>
            <person name="Barry K."/>
            <person name="Grigoriev I.V."/>
            <person name="Miller A.N."/>
            <person name="O'Donnell K."/>
            <person name="Stajich J.E."/>
            <person name="Bonito G."/>
        </authorList>
    </citation>
    <scope>NUCLEOTIDE SEQUENCE</scope>
    <source>
        <strain evidence="2">CK1249</strain>
    </source>
</reference>
<keyword evidence="3" id="KW-1185">Reference proteome</keyword>
<comment type="caution">
    <text evidence="2">The sequence shown here is derived from an EMBL/GenBank/DDBJ whole genome shotgun (WGS) entry which is preliminary data.</text>
</comment>
<sequence length="259" mass="29404">MTKHPRLSTATTLPLGHRVSQNESGSRQDQLDQQHVKRTNSKGSGTKRLTDSAHYRARNAFFMFRGFVSRIQCTVPCKSASHSTCPFSSSLPSMRGFKRSLPNAPQPQVAGPPQTKVSVSCGKIWRSECLESCGAGGCANCRMRSLFSQASDYLKLRQAHIERKIEFHAAGDALTGPWVDIPLEDTFQWTEFQQLYHESDLFKWHRENYLGQDGVLDVEGLKRIWVENEQNYEKTFTQAARQRIALELSGNRRKVEQRA</sequence>
<gene>
    <name evidence="2" type="ORF">BGZ70_005521</name>
</gene>
<accession>A0A9P6J903</accession>
<dbReference type="AlphaFoldDB" id="A0A9P6J903"/>
<feature type="region of interest" description="Disordered" evidence="1">
    <location>
        <begin position="1"/>
        <end position="50"/>
    </location>
</feature>
<protein>
    <submittedName>
        <fullName evidence="2">Uncharacterized protein</fullName>
    </submittedName>
</protein>